<dbReference type="EMBL" id="CP049811">
    <property type="protein sequence ID" value="QIK41005.1"/>
    <property type="molecule type" value="Genomic_DNA"/>
</dbReference>
<dbReference type="InterPro" id="IPR018392">
    <property type="entry name" value="LysM"/>
</dbReference>
<gene>
    <name evidence="4" type="ORF">G8E03_09620</name>
</gene>
<dbReference type="RefSeq" id="WP_166191063.1">
    <property type="nucleotide sequence ID" value="NZ_CP049811.1"/>
</dbReference>
<dbReference type="Pfam" id="PF01476">
    <property type="entry name" value="LysM"/>
    <property type="match status" value="1"/>
</dbReference>
<feature type="compositionally biased region" description="Low complexity" evidence="1">
    <location>
        <begin position="112"/>
        <end position="121"/>
    </location>
</feature>
<dbReference type="PROSITE" id="PS51782">
    <property type="entry name" value="LYSM"/>
    <property type="match status" value="1"/>
</dbReference>
<evidence type="ECO:0000313" key="4">
    <source>
        <dbReference type="EMBL" id="QIK41005.1"/>
    </source>
</evidence>
<keyword evidence="2" id="KW-0812">Transmembrane</keyword>
<feature type="region of interest" description="Disordered" evidence="1">
    <location>
        <begin position="33"/>
        <end position="60"/>
    </location>
</feature>
<dbReference type="Pfam" id="PF17936">
    <property type="entry name" value="Big_6"/>
    <property type="match status" value="1"/>
</dbReference>
<proteinExistence type="predicted"/>
<sequence length="502" mass="52268">MEQTKRIGLFLVPVVAGLLGLWWYQAQRTGGQIGEDPVVQSGEVAPGTGSSGQTADMSPTTPDTVIAPEPEVQAPQMEQTGVAAPAGELDNAATEASEPVVAAVPSQIAETTMTESATTTMPDPSTAPDFGGAEQQPDVDEKPVIATLSQSGETSTAEEAVPEPEGDSAQTFAAGTATSDMPDTTDLDPSQSARVPNSDTRLAGTDEPATSAVTAQDREPEASQVADDATPVTAAQFDLVRVESDGSTVIAGRAEPGAEVTVTADGQPIGTATASDRGEFVAMVDTPRTGFAQELRLRTGSDGDEVTSDEAVIIIVDAPDEAESTPEAPVVVISSPTQVEVVQPALSQPVGQIVLDTISYSAEGAVILSGRGTPASTARIYANDAPIAEADIRADGTWTVVVEALPIGNYTLRVDEVADDGRVTSRAQSPFRRVEPAFAIATVDQADPLEQIVVQPGNNLWTIARERYGKGPLFTQIFTANSDQIRDPDLIYPGQIFSLPDE</sequence>
<evidence type="ECO:0000313" key="5">
    <source>
        <dbReference type="Proteomes" id="UP000500791"/>
    </source>
</evidence>
<dbReference type="InterPro" id="IPR041498">
    <property type="entry name" value="Big_6"/>
</dbReference>
<keyword evidence="2" id="KW-0472">Membrane</keyword>
<evidence type="ECO:0000256" key="2">
    <source>
        <dbReference type="SAM" id="Phobius"/>
    </source>
</evidence>
<accession>A0A6G7VMC1</accession>
<dbReference type="KEGG" id="mon:G8E03_09620"/>
<dbReference type="Proteomes" id="UP000500791">
    <property type="component" value="Chromosome"/>
</dbReference>
<evidence type="ECO:0000256" key="1">
    <source>
        <dbReference type="SAM" id="MobiDB-lite"/>
    </source>
</evidence>
<evidence type="ECO:0000259" key="3">
    <source>
        <dbReference type="PROSITE" id="PS51782"/>
    </source>
</evidence>
<name>A0A6G7VMC1_9RHOB</name>
<feature type="compositionally biased region" description="Polar residues" evidence="1">
    <location>
        <begin position="147"/>
        <end position="157"/>
    </location>
</feature>
<reference evidence="4 5" key="1">
    <citation type="submission" date="2020-03" db="EMBL/GenBank/DDBJ databases">
        <title>Complete genome sequence of Monaibacterium sp. ALG8 with diverse plasmids.</title>
        <authorList>
            <person name="Sun C."/>
        </authorList>
    </citation>
    <scope>NUCLEOTIDE SEQUENCE [LARGE SCALE GENOMIC DNA]</scope>
    <source>
        <strain evidence="4 5">ALG8</strain>
    </source>
</reference>
<dbReference type="Gene3D" id="3.10.350.10">
    <property type="entry name" value="LysM domain"/>
    <property type="match status" value="1"/>
</dbReference>
<dbReference type="AlphaFoldDB" id="A0A6G7VMC1"/>
<dbReference type="InterPro" id="IPR013783">
    <property type="entry name" value="Ig-like_fold"/>
</dbReference>
<feature type="region of interest" description="Disordered" evidence="1">
    <location>
        <begin position="112"/>
        <end position="227"/>
    </location>
</feature>
<feature type="compositionally biased region" description="Polar residues" evidence="1">
    <location>
        <begin position="51"/>
        <end position="60"/>
    </location>
</feature>
<keyword evidence="5" id="KW-1185">Reference proteome</keyword>
<feature type="transmembrane region" description="Helical" evidence="2">
    <location>
        <begin position="7"/>
        <end position="24"/>
    </location>
</feature>
<dbReference type="PANTHER" id="PTHR34700">
    <property type="entry name" value="POTASSIUM BINDING PROTEIN KBP"/>
    <property type="match status" value="1"/>
</dbReference>
<keyword evidence="2" id="KW-1133">Transmembrane helix</keyword>
<dbReference type="PANTHER" id="PTHR34700:SF4">
    <property type="entry name" value="PHAGE-LIKE ELEMENT PBSX PROTEIN XKDP"/>
    <property type="match status" value="1"/>
</dbReference>
<dbReference type="CDD" id="cd00118">
    <property type="entry name" value="LysM"/>
    <property type="match status" value="1"/>
</dbReference>
<protein>
    <submittedName>
        <fullName evidence="4">LysM peptidoglycan-binding domain-containing protein</fullName>
    </submittedName>
</protein>
<dbReference type="SMART" id="SM00257">
    <property type="entry name" value="LysM"/>
    <property type="match status" value="1"/>
</dbReference>
<feature type="compositionally biased region" description="Polar residues" evidence="1">
    <location>
        <begin position="168"/>
        <end position="200"/>
    </location>
</feature>
<dbReference type="InterPro" id="IPR036779">
    <property type="entry name" value="LysM_dom_sf"/>
</dbReference>
<feature type="domain" description="LysM" evidence="3">
    <location>
        <begin position="450"/>
        <end position="499"/>
    </location>
</feature>
<dbReference type="Gene3D" id="2.60.40.10">
    <property type="entry name" value="Immunoglobulins"/>
    <property type="match status" value="2"/>
</dbReference>
<dbReference type="InterPro" id="IPR052196">
    <property type="entry name" value="Bact_Kbp"/>
</dbReference>
<organism evidence="4 5">
    <name type="scientific">Pontivivens nitratireducens</name>
    <dbReference type="NCBI Taxonomy" id="2758038"/>
    <lineage>
        <taxon>Bacteria</taxon>
        <taxon>Pseudomonadati</taxon>
        <taxon>Pseudomonadota</taxon>
        <taxon>Alphaproteobacteria</taxon>
        <taxon>Rhodobacterales</taxon>
        <taxon>Paracoccaceae</taxon>
        <taxon>Pontivivens</taxon>
    </lineage>
</organism>